<evidence type="ECO:0000313" key="1">
    <source>
        <dbReference type="EMBL" id="GFE67384.1"/>
    </source>
</evidence>
<gene>
    <name evidence="1" type="ORF">KIN_44580</name>
</gene>
<protein>
    <submittedName>
        <fullName evidence="1">Uncharacterized protein</fullName>
    </submittedName>
</protein>
<evidence type="ECO:0000313" key="2">
    <source>
        <dbReference type="Proteomes" id="UP000436822"/>
    </source>
</evidence>
<accession>A0A6N6JMJ1</accession>
<reference evidence="1 2" key="1">
    <citation type="submission" date="2019-12" db="EMBL/GenBank/DDBJ databases">
        <title>Litoreibacter badius sp. nov., a novel bacteriochlorophyll a-containing bacterium in the genus Litoreibacter.</title>
        <authorList>
            <person name="Kanamuro M."/>
            <person name="Takabe Y."/>
            <person name="Mori K."/>
            <person name="Takaichi S."/>
            <person name="Hanada S."/>
        </authorList>
    </citation>
    <scope>NUCLEOTIDE SEQUENCE [LARGE SCALE GENOMIC DNA]</scope>
    <source>
        <strain evidence="1 2">K6</strain>
    </source>
</reference>
<sequence>MSFPHAKLADSLSLATGYIDPTPLAWVSKLQPPSGVPPL</sequence>
<comment type="caution">
    <text evidence="1">The sequence shown here is derived from an EMBL/GenBank/DDBJ whole genome shotgun (WGS) entry which is preliminary data.</text>
</comment>
<organism evidence="1 2">
    <name type="scientific">Litoreibacter roseus</name>
    <dbReference type="NCBI Taxonomy" id="2601869"/>
    <lineage>
        <taxon>Bacteria</taxon>
        <taxon>Pseudomonadati</taxon>
        <taxon>Pseudomonadota</taxon>
        <taxon>Alphaproteobacteria</taxon>
        <taxon>Rhodobacterales</taxon>
        <taxon>Roseobacteraceae</taxon>
        <taxon>Litoreibacter</taxon>
    </lineage>
</organism>
<dbReference type="EMBL" id="BLJE01000022">
    <property type="protein sequence ID" value="GFE67384.1"/>
    <property type="molecule type" value="Genomic_DNA"/>
</dbReference>
<dbReference type="AlphaFoldDB" id="A0A6N6JMJ1"/>
<keyword evidence="2" id="KW-1185">Reference proteome</keyword>
<proteinExistence type="predicted"/>
<name>A0A6N6JMJ1_9RHOB</name>
<dbReference type="Proteomes" id="UP000436822">
    <property type="component" value="Unassembled WGS sequence"/>
</dbReference>